<dbReference type="PRINTS" id="PR00111">
    <property type="entry name" value="ABHYDROLASE"/>
</dbReference>
<feature type="compositionally biased region" description="Basic and acidic residues" evidence="3">
    <location>
        <begin position="361"/>
        <end position="379"/>
    </location>
</feature>
<dbReference type="InterPro" id="IPR029058">
    <property type="entry name" value="AB_hydrolase_fold"/>
</dbReference>
<dbReference type="SUPFAM" id="SSF56801">
    <property type="entry name" value="Acetyl-CoA synthetase-like"/>
    <property type="match status" value="1"/>
</dbReference>
<reference evidence="6 7" key="1">
    <citation type="submission" date="2012-08" db="EMBL/GenBank/DDBJ databases">
        <title>Whole genome shotgun sequence of Kineosphaera limosa NBRC 100340.</title>
        <authorList>
            <person name="Yoshida I."/>
            <person name="Isaki S."/>
            <person name="Hosoyama A."/>
            <person name="Tsuchikane K."/>
            <person name="Katsumata H."/>
            <person name="Ando Y."/>
            <person name="Ohji S."/>
            <person name="Hamada M."/>
            <person name="Tamura T."/>
            <person name="Yamazoe A."/>
            <person name="Yamazaki S."/>
            <person name="Fujita N."/>
        </authorList>
    </citation>
    <scope>NUCLEOTIDE SEQUENCE [LARGE SCALE GENOMIC DNA]</scope>
    <source>
        <strain evidence="6 7">NBRC 100340</strain>
    </source>
</reference>
<accession>K6WV89</accession>
<name>K6WV89_9MICO</name>
<evidence type="ECO:0000313" key="7">
    <source>
        <dbReference type="Proteomes" id="UP000008366"/>
    </source>
</evidence>
<organism evidence="6 7">
    <name type="scientific">Kineosphaera limosa NBRC 100340</name>
    <dbReference type="NCBI Taxonomy" id="1184609"/>
    <lineage>
        <taxon>Bacteria</taxon>
        <taxon>Bacillati</taxon>
        <taxon>Actinomycetota</taxon>
        <taxon>Actinomycetes</taxon>
        <taxon>Micrococcales</taxon>
        <taxon>Dermatophilaceae</taxon>
        <taxon>Kineosphaera</taxon>
    </lineage>
</organism>
<protein>
    <submittedName>
        <fullName evidence="6">Putative fatty-acid--CoA ligase</fullName>
    </submittedName>
</protein>
<evidence type="ECO:0000256" key="3">
    <source>
        <dbReference type="SAM" id="MobiDB-lite"/>
    </source>
</evidence>
<dbReference type="STRING" id="1184609.KILIM_030_00700"/>
<dbReference type="AlphaFoldDB" id="K6WV89"/>
<dbReference type="Pfam" id="PF00501">
    <property type="entry name" value="AMP-binding"/>
    <property type="match status" value="1"/>
</dbReference>
<evidence type="ECO:0000313" key="6">
    <source>
        <dbReference type="EMBL" id="GAB96027.1"/>
    </source>
</evidence>
<dbReference type="eggNOG" id="COG0318">
    <property type="taxonomic scope" value="Bacteria"/>
</dbReference>
<dbReference type="EMBL" id="BAHD01000030">
    <property type="protein sequence ID" value="GAB96027.1"/>
    <property type="molecule type" value="Genomic_DNA"/>
</dbReference>
<gene>
    <name evidence="6" type="ORF">KILIM_030_00700</name>
</gene>
<feature type="domain" description="AB hydrolase-1" evidence="5">
    <location>
        <begin position="99"/>
        <end position="343"/>
    </location>
</feature>
<keyword evidence="7" id="KW-1185">Reference proteome</keyword>
<keyword evidence="2 6" id="KW-0436">Ligase</keyword>
<comment type="similarity">
    <text evidence="1">Belongs to the ATP-dependent AMP-binding enzyme family.</text>
</comment>
<dbReference type="Proteomes" id="UP000008366">
    <property type="component" value="Unassembled WGS sequence"/>
</dbReference>
<dbReference type="InterPro" id="IPR000073">
    <property type="entry name" value="AB_hydrolase_1"/>
</dbReference>
<evidence type="ECO:0000259" key="4">
    <source>
        <dbReference type="Pfam" id="PF00501"/>
    </source>
</evidence>
<dbReference type="Pfam" id="PF00561">
    <property type="entry name" value="Abhydrolase_1"/>
    <property type="match status" value="1"/>
</dbReference>
<feature type="domain" description="AMP-dependent synthetase/ligase" evidence="4">
    <location>
        <begin position="407"/>
        <end position="787"/>
    </location>
</feature>
<feature type="region of interest" description="Disordered" evidence="3">
    <location>
        <begin position="877"/>
        <end position="899"/>
    </location>
</feature>
<feature type="region of interest" description="Disordered" evidence="3">
    <location>
        <begin position="1"/>
        <end position="37"/>
    </location>
</feature>
<dbReference type="SUPFAM" id="SSF53474">
    <property type="entry name" value="alpha/beta-Hydrolases"/>
    <property type="match status" value="1"/>
</dbReference>
<dbReference type="PANTHER" id="PTHR43201">
    <property type="entry name" value="ACYL-COA SYNTHETASE"/>
    <property type="match status" value="1"/>
</dbReference>
<dbReference type="InterPro" id="IPR042099">
    <property type="entry name" value="ANL_N_sf"/>
</dbReference>
<dbReference type="Gene3D" id="3.40.50.1820">
    <property type="entry name" value="alpha/beta hydrolase"/>
    <property type="match status" value="1"/>
</dbReference>
<evidence type="ECO:0000259" key="5">
    <source>
        <dbReference type="Pfam" id="PF00561"/>
    </source>
</evidence>
<dbReference type="GO" id="GO:0031956">
    <property type="term" value="F:medium-chain fatty acid-CoA ligase activity"/>
    <property type="evidence" value="ECO:0007669"/>
    <property type="project" value="TreeGrafter"/>
</dbReference>
<feature type="region of interest" description="Disordered" evidence="3">
    <location>
        <begin position="361"/>
        <end position="398"/>
    </location>
</feature>
<dbReference type="RefSeq" id="WP_006592559.1">
    <property type="nucleotide sequence ID" value="NZ_BAHD01000030.1"/>
</dbReference>
<dbReference type="Gene3D" id="3.40.50.12780">
    <property type="entry name" value="N-terminal domain of ligase-like"/>
    <property type="match status" value="1"/>
</dbReference>
<dbReference type="GO" id="GO:0006631">
    <property type="term" value="P:fatty acid metabolic process"/>
    <property type="evidence" value="ECO:0007669"/>
    <property type="project" value="TreeGrafter"/>
</dbReference>
<sequence length="962" mass="100423">MTAAATDRAGDAQPMPASTTARATKPMPGPEAVSRPEAIRRRLTGMPGLDPAWSRVVRAPDADGVPRAWHVLDTGAAQPARAESAHAESERAAPAAGGTILAVHGNPTWSYLWRHLLAAPPPGWRVVAVDQLGMGFSEDPRGDLTHPRTLRQRIDDLTALTEALDLGPSVVVAGHDWGGLVAAGWALAHRERLSGLVLANTTVQHDFSQGLPLPLRFATRPGLLRAACVSTPAFVAAATAISSPRPEADVRAAYAAPYPDAQSRSFVGQFVADIPARPGHPTGVTFLELADGLGSLDVPALLLRGPKDPVFSEAHLRDLRARLPHADVHRYEGASHLVLEDAPRSAQDIAAWIRTRVEGHANGSTRDDTTDDSTKDVEGRASAAESTRPELPPWAVGTSTHPWAELTRAAREDPDRLCVAEVATGRQATYAQVEDDVQAVALGLAQEGVRPGQRVGVLVEPGIDLTVVIYAAWRLGAVVVVADAGLGAAAMGRALRGAGTDHIIGIPKGIAALPALRIPGARFLAGELPAPARRALTVRATLDELRACGARLRSQGATLPEVVTGDADAAVLFTSGATGPSKGVVYRVDQLRAQIGGFGHIYGLTAGDRLVAAFAPFALYGPALGIGAVVPDMKVTAPSTLTAAALAEAVLAADATSVFASPAALRNVQRTRDDLTQQQRAALAGVRVVMSAGAPVPAALLRALLELFPQADLHTPYGMTECLPVSDITLAQIETLIEGEGVCVGAPLAGVELAVAPLPDDVGAPDGALTSEPEVTGEICVRAAHVKDRYDQLWATQHASADQPPGWHRTGDVGHLDGQGRLWVQGRRAHVVHTAEGPFTPVGLEQRVEALPQVDSAAVTGVGPAGTQGVVVVIVPNPDDDQRGSSTPGRRLPRIGTQQRAMPVLADPEVAAAVRACTARPVAAVLQVAAMPVDIRHQSKIDRTRLGRWAEMVLSGGAVGTP</sequence>
<dbReference type="PANTHER" id="PTHR43201:SF5">
    <property type="entry name" value="MEDIUM-CHAIN ACYL-COA LIGASE ACSF2, MITOCHONDRIAL"/>
    <property type="match status" value="1"/>
</dbReference>
<evidence type="ECO:0000256" key="1">
    <source>
        <dbReference type="ARBA" id="ARBA00006432"/>
    </source>
</evidence>
<proteinExistence type="inferred from homology"/>
<comment type="caution">
    <text evidence="6">The sequence shown here is derived from an EMBL/GenBank/DDBJ whole genome shotgun (WGS) entry which is preliminary data.</text>
</comment>
<dbReference type="eggNOG" id="COG2267">
    <property type="taxonomic scope" value="Bacteria"/>
</dbReference>
<dbReference type="InterPro" id="IPR000873">
    <property type="entry name" value="AMP-dep_synth/lig_dom"/>
</dbReference>
<evidence type="ECO:0000256" key="2">
    <source>
        <dbReference type="ARBA" id="ARBA00022598"/>
    </source>
</evidence>